<evidence type="ECO:0000259" key="2">
    <source>
        <dbReference type="SMART" id="SM00909"/>
    </source>
</evidence>
<evidence type="ECO:0000313" key="3">
    <source>
        <dbReference type="EMBL" id="MCQ1949474.1"/>
    </source>
</evidence>
<dbReference type="InterPro" id="IPR019606">
    <property type="entry name" value="GerMN"/>
</dbReference>
<protein>
    <submittedName>
        <fullName evidence="3">LpqB family beta-propeller domain-containing protein</fullName>
    </submittedName>
</protein>
<accession>A0ABT1NP14</accession>
<reference evidence="3 4" key="1">
    <citation type="submission" date="2022-07" db="EMBL/GenBank/DDBJ databases">
        <title>Novel species in genus Arthrobacter.</title>
        <authorList>
            <person name="Liu Y."/>
        </authorList>
    </citation>
    <scope>NUCLEOTIDE SEQUENCE [LARGE SCALE GENOMIC DNA]</scope>
    <source>
        <strain evidence="4">zg-Y859</strain>
    </source>
</reference>
<keyword evidence="4" id="KW-1185">Reference proteome</keyword>
<dbReference type="RefSeq" id="WP_255865134.1">
    <property type="nucleotide sequence ID" value="NZ_CP104263.1"/>
</dbReference>
<feature type="domain" description="GerMN" evidence="2">
    <location>
        <begin position="213"/>
        <end position="304"/>
    </location>
</feature>
<sequence length="577" mass="61555">MPTKRKVLPKARRGRTGRMLVLWLSIVLVLVGCSSIPTVGPVGTASAENNGETGEDAVFSPEGPAEDASPQDIIRGFMEAGRGAADDYSVARQFLAPELATTWSPEERVTIYRSSRIVAMPEPDLFQIQLEVQGRVNVRGIRTDAAEGSTEAFPVQLENVDGQWRLSAVPDGIIVSLASFPAIFIAHNLYFYSSDYQYWVPDTRWFIQRAGIAANIVKELLVGPAPYLQGAVLSAFPSGTALARDAVPVASGKAVVDFADESLRDSSDRNRQQMVKQLEQNLRGLNNVTSVRMTVDQRDVDLGKGSGELPSAVADPSAGATQIVVYQDELAYYADGPEPIGDIPSVAEYGPRHPAMSVDGSVIAFLNSQEDTLLVTGTGQDVSVVAEAERFTAPSVDPRRWVWTSQPTDTGSQVLAVPPGGDRSSAAVLSAPWLEGQTVTELRISRDGTRALVAANRDGRSEVMIAGVVRSAEGVPVSLTAPMVQQVPPEAGAVNRVKWASEDTVVAVQSGAEEAVPVILSTRRDPDLLSAKEGITGLSAGNGAEDTFIQTSEGIFNKVGSSWTLRTEGIRDPAFPG</sequence>
<evidence type="ECO:0000256" key="1">
    <source>
        <dbReference type="SAM" id="MobiDB-lite"/>
    </source>
</evidence>
<feature type="region of interest" description="Disordered" evidence="1">
    <location>
        <begin position="44"/>
        <end position="69"/>
    </location>
</feature>
<dbReference type="InterPro" id="IPR018910">
    <property type="entry name" value="LpqB_C"/>
</dbReference>
<dbReference type="PROSITE" id="PS51257">
    <property type="entry name" value="PROKAR_LIPOPROTEIN"/>
    <property type="match status" value="1"/>
</dbReference>
<organism evidence="3 4">
    <name type="scientific">Arthrobacter jinronghuae</name>
    <dbReference type="NCBI Taxonomy" id="2964609"/>
    <lineage>
        <taxon>Bacteria</taxon>
        <taxon>Bacillati</taxon>
        <taxon>Actinomycetota</taxon>
        <taxon>Actinomycetes</taxon>
        <taxon>Micrococcales</taxon>
        <taxon>Micrococcaceae</taxon>
        <taxon>Arthrobacter</taxon>
    </lineage>
</organism>
<dbReference type="Proteomes" id="UP001206924">
    <property type="component" value="Unassembled WGS sequence"/>
</dbReference>
<dbReference type="SUPFAM" id="SSF82171">
    <property type="entry name" value="DPP6 N-terminal domain-like"/>
    <property type="match status" value="1"/>
</dbReference>
<name>A0ABT1NP14_9MICC</name>
<proteinExistence type="predicted"/>
<dbReference type="Pfam" id="PF10647">
    <property type="entry name" value="Gmad1"/>
    <property type="match status" value="1"/>
</dbReference>
<dbReference type="SMART" id="SM00909">
    <property type="entry name" value="Germane"/>
    <property type="match status" value="1"/>
</dbReference>
<dbReference type="Pfam" id="PF25976">
    <property type="entry name" value="LpqB_N"/>
    <property type="match status" value="1"/>
</dbReference>
<gene>
    <name evidence="3" type="ORF">NNX28_05960</name>
</gene>
<evidence type="ECO:0000313" key="4">
    <source>
        <dbReference type="Proteomes" id="UP001206924"/>
    </source>
</evidence>
<dbReference type="EMBL" id="JANFLP010000006">
    <property type="protein sequence ID" value="MCQ1949474.1"/>
    <property type="molecule type" value="Genomic_DNA"/>
</dbReference>
<dbReference type="InterPro" id="IPR059026">
    <property type="entry name" value="LpqB_N"/>
</dbReference>
<comment type="caution">
    <text evidence="3">The sequence shown here is derived from an EMBL/GenBank/DDBJ whole genome shotgun (WGS) entry which is preliminary data.</text>
</comment>
<dbReference type="Pfam" id="PF10646">
    <property type="entry name" value="Germane"/>
    <property type="match status" value="1"/>
</dbReference>